<dbReference type="CDD" id="cd00397">
    <property type="entry name" value="DNA_BRE_C"/>
    <property type="match status" value="1"/>
</dbReference>
<dbReference type="InterPro" id="IPR011010">
    <property type="entry name" value="DNA_brk_join_enz"/>
</dbReference>
<proteinExistence type="predicted"/>
<evidence type="ECO:0000313" key="4">
    <source>
        <dbReference type="Proteomes" id="UP000532010"/>
    </source>
</evidence>
<keyword evidence="4" id="KW-1185">Reference proteome</keyword>
<reference evidence="3 4" key="1">
    <citation type="submission" date="2020-08" db="EMBL/GenBank/DDBJ databases">
        <title>The Agave Microbiome: Exploring the role of microbial communities in plant adaptations to desert environments.</title>
        <authorList>
            <person name="Partida-Martinez L.P."/>
        </authorList>
    </citation>
    <scope>NUCLEOTIDE SEQUENCE [LARGE SCALE GENOMIC DNA]</scope>
    <source>
        <strain evidence="3 4">AT3.9</strain>
    </source>
</reference>
<protein>
    <submittedName>
        <fullName evidence="3">Integrase</fullName>
    </submittedName>
</protein>
<evidence type="ECO:0000313" key="3">
    <source>
        <dbReference type="EMBL" id="MBB3020841.1"/>
    </source>
</evidence>
<evidence type="ECO:0000259" key="2">
    <source>
        <dbReference type="Pfam" id="PF00589"/>
    </source>
</evidence>
<keyword evidence="1" id="KW-0233">DNA recombination</keyword>
<dbReference type="GO" id="GO:0006310">
    <property type="term" value="P:DNA recombination"/>
    <property type="evidence" value="ECO:0007669"/>
    <property type="project" value="UniProtKB-KW"/>
</dbReference>
<dbReference type="AlphaFoldDB" id="A0A7W4YY72"/>
<dbReference type="InterPro" id="IPR013762">
    <property type="entry name" value="Integrase-like_cat_sf"/>
</dbReference>
<dbReference type="InterPro" id="IPR002104">
    <property type="entry name" value="Integrase_catalytic"/>
</dbReference>
<evidence type="ECO:0000256" key="1">
    <source>
        <dbReference type="ARBA" id="ARBA00023172"/>
    </source>
</evidence>
<dbReference type="Pfam" id="PF00589">
    <property type="entry name" value="Phage_integrase"/>
    <property type="match status" value="1"/>
</dbReference>
<dbReference type="Proteomes" id="UP000532010">
    <property type="component" value="Unassembled WGS sequence"/>
</dbReference>
<feature type="domain" description="Tyr recombinase" evidence="2">
    <location>
        <begin position="320"/>
        <end position="480"/>
    </location>
</feature>
<organism evidence="3 4">
    <name type="scientific">Microvirga lupini</name>
    <dbReference type="NCBI Taxonomy" id="420324"/>
    <lineage>
        <taxon>Bacteria</taxon>
        <taxon>Pseudomonadati</taxon>
        <taxon>Pseudomonadota</taxon>
        <taxon>Alphaproteobacteria</taxon>
        <taxon>Hyphomicrobiales</taxon>
        <taxon>Methylobacteriaceae</taxon>
        <taxon>Microvirga</taxon>
    </lineage>
</organism>
<dbReference type="GO" id="GO:0015074">
    <property type="term" value="P:DNA integration"/>
    <property type="evidence" value="ECO:0007669"/>
    <property type="project" value="InterPro"/>
</dbReference>
<accession>A0A7W4YY72</accession>
<sequence>MRSRVEQIHPAELGWTPQTAANHRSGLRKALQWFQPNPTSQQTGRTLTPAWAAVWAHLADETLKKRLGSLIKYCSARDIRPEDVGEPVLDAHMRYREEETPEAFGVSERRQIARAWNRCAQSIAGWPQQQLIVPPDRRYKGPAWTDFPNSLRAEVEAYFDGITCHPQRLGTGNARRCSPRTIQTRRRELIAFAGKAVSIGYSIKTLTSLSVLLDPALVRDVVEAYWAEDGEKPKRYTVDLPWRLLVIAKGTQCLKPEALRELSEIRSAAQKKQPRGLTEKNRSVIRSVKSTDVWARVGALPAILMREARRHKASSPYKAALKAQIAVAIAILTMAPVRIGNLAATKLDQHLVRVGGPKGLFWLLYEAHEVKNHMDLEFTFDAELTALVTEYIEMHRPVLLRGSNERWLFPGMRRGRFKAPHLLSAQIRNMVEKRTGLRITAHQFRHVAAAMLLKKFPGNYPLVAKVLGHKSVVTSVNSYIGLETLEANQIFAALVRENTCSLQLA</sequence>
<dbReference type="SUPFAM" id="SSF56349">
    <property type="entry name" value="DNA breaking-rejoining enzymes"/>
    <property type="match status" value="1"/>
</dbReference>
<dbReference type="Gene3D" id="1.10.443.10">
    <property type="entry name" value="Intergrase catalytic core"/>
    <property type="match status" value="1"/>
</dbReference>
<gene>
    <name evidence="3" type="ORF">FHR70_003929</name>
</gene>
<dbReference type="EMBL" id="JACHWB010000006">
    <property type="protein sequence ID" value="MBB3020841.1"/>
    <property type="molecule type" value="Genomic_DNA"/>
</dbReference>
<dbReference type="RefSeq" id="WP_183453182.1">
    <property type="nucleotide sequence ID" value="NZ_JACHWB010000006.1"/>
</dbReference>
<dbReference type="GO" id="GO:0003677">
    <property type="term" value="F:DNA binding"/>
    <property type="evidence" value="ECO:0007669"/>
    <property type="project" value="InterPro"/>
</dbReference>
<comment type="caution">
    <text evidence="3">The sequence shown here is derived from an EMBL/GenBank/DDBJ whole genome shotgun (WGS) entry which is preliminary data.</text>
</comment>
<name>A0A7W4YY72_9HYPH</name>